<keyword evidence="6" id="KW-1185">Reference proteome</keyword>
<feature type="domain" description="Glycosyltransferase subfamily 4-like N-terminal" evidence="4">
    <location>
        <begin position="13"/>
        <end position="168"/>
    </location>
</feature>
<dbReference type="PANTHER" id="PTHR12526:SF510">
    <property type="entry name" value="D-INOSITOL 3-PHOSPHATE GLYCOSYLTRANSFERASE"/>
    <property type="match status" value="1"/>
</dbReference>
<evidence type="ECO:0000256" key="1">
    <source>
        <dbReference type="ARBA" id="ARBA00022676"/>
    </source>
</evidence>
<gene>
    <name evidence="5" type="ORF">AAV94_11600</name>
</gene>
<dbReference type="InterPro" id="IPR028098">
    <property type="entry name" value="Glyco_trans_4-like_N"/>
</dbReference>
<dbReference type="Pfam" id="PF13439">
    <property type="entry name" value="Glyco_transf_4"/>
    <property type="match status" value="1"/>
</dbReference>
<sequence>MRILFVVTGLGLGGAERQVVDLADRLQAAGHNVGIAHMVDETKVLPKHEQVRLFPLRCSRSLSGMVRGYMRLRRLIRLWRPDVVHSHMVHANILTRLVRLSCRIPRLVCTAHNTNEGGRIWMWAYRLTDALADVNTNVSREAVRAFEEKGAVRPGRMLAVYNGIDTRRFAPDATLRQQMRLDLSVQRGQRVLLALGRLTPSKGHDILLNVFARLYRDDPSLLLWIGGEGASRQALQQQIETLGLHGRALLLGARDDVPALLNAADLFVLPSRFEGFGLVVAEAMACEKLVVATDAGGVAEVMGDVGWLVPVENPDALHSALQAALQTPAERMQQIGQAGRARIQAHFGLDAALQTWQHLYRGESA</sequence>
<feature type="domain" description="Glycosyl transferase family 1" evidence="3">
    <location>
        <begin position="185"/>
        <end position="341"/>
    </location>
</feature>
<dbReference type="Proteomes" id="UP000050580">
    <property type="component" value="Unassembled WGS sequence"/>
</dbReference>
<keyword evidence="2" id="KW-0808">Transferase</keyword>
<organism evidence="5 6">
    <name type="scientific">Lampropedia cohaerens</name>
    <dbReference type="NCBI Taxonomy" id="1610491"/>
    <lineage>
        <taxon>Bacteria</taxon>
        <taxon>Pseudomonadati</taxon>
        <taxon>Pseudomonadota</taxon>
        <taxon>Betaproteobacteria</taxon>
        <taxon>Burkholderiales</taxon>
        <taxon>Comamonadaceae</taxon>
        <taxon>Lampropedia</taxon>
    </lineage>
</organism>
<proteinExistence type="predicted"/>
<dbReference type="SUPFAM" id="SSF53756">
    <property type="entry name" value="UDP-Glycosyltransferase/glycogen phosphorylase"/>
    <property type="match status" value="1"/>
</dbReference>
<dbReference type="Pfam" id="PF00534">
    <property type="entry name" value="Glycos_transf_1"/>
    <property type="match status" value="1"/>
</dbReference>
<dbReference type="OrthoDB" id="9775208at2"/>
<protein>
    <recommendedName>
        <fullName evidence="7">Glycosyl transferase family 1</fullName>
    </recommendedName>
</protein>
<accession>A0A0U1PXN6</accession>
<dbReference type="Gene3D" id="3.40.50.2000">
    <property type="entry name" value="Glycogen Phosphorylase B"/>
    <property type="match status" value="2"/>
</dbReference>
<dbReference type="GO" id="GO:0016757">
    <property type="term" value="F:glycosyltransferase activity"/>
    <property type="evidence" value="ECO:0007669"/>
    <property type="project" value="UniProtKB-KW"/>
</dbReference>
<keyword evidence="1" id="KW-0328">Glycosyltransferase</keyword>
<evidence type="ECO:0000313" key="6">
    <source>
        <dbReference type="Proteomes" id="UP000050580"/>
    </source>
</evidence>
<evidence type="ECO:0000259" key="3">
    <source>
        <dbReference type="Pfam" id="PF00534"/>
    </source>
</evidence>
<comment type="caution">
    <text evidence="5">The sequence shown here is derived from an EMBL/GenBank/DDBJ whole genome shotgun (WGS) entry which is preliminary data.</text>
</comment>
<reference evidence="5 6" key="1">
    <citation type="submission" date="2015-05" db="EMBL/GenBank/DDBJ databases">
        <title>Draft genome sequence of Lampropedia sp. CT6, isolated from the microbial mat of a hot water spring, located at Manikaran, India.</title>
        <authorList>
            <person name="Tripathi C."/>
            <person name="Rani P."/>
            <person name="Mahato N.K."/>
            <person name="Lal R."/>
        </authorList>
    </citation>
    <scope>NUCLEOTIDE SEQUENCE [LARGE SCALE GENOMIC DNA]</scope>
    <source>
        <strain evidence="5 6">CT6</strain>
    </source>
</reference>
<evidence type="ECO:0008006" key="7">
    <source>
        <dbReference type="Google" id="ProtNLM"/>
    </source>
</evidence>
<dbReference type="STRING" id="1610491.AAV94_11600"/>
<evidence type="ECO:0000259" key="4">
    <source>
        <dbReference type="Pfam" id="PF13439"/>
    </source>
</evidence>
<dbReference type="EMBL" id="LBNQ01000034">
    <property type="protein sequence ID" value="KKW67227.1"/>
    <property type="molecule type" value="Genomic_DNA"/>
</dbReference>
<evidence type="ECO:0000256" key="2">
    <source>
        <dbReference type="ARBA" id="ARBA00022679"/>
    </source>
</evidence>
<dbReference type="InterPro" id="IPR001296">
    <property type="entry name" value="Glyco_trans_1"/>
</dbReference>
<dbReference type="RefSeq" id="WP_046742410.1">
    <property type="nucleotide sequence ID" value="NZ_LBNQ01000034.1"/>
</dbReference>
<dbReference type="AlphaFoldDB" id="A0A0U1PXN6"/>
<dbReference type="PANTHER" id="PTHR12526">
    <property type="entry name" value="GLYCOSYLTRANSFERASE"/>
    <property type="match status" value="1"/>
</dbReference>
<evidence type="ECO:0000313" key="5">
    <source>
        <dbReference type="EMBL" id="KKW67227.1"/>
    </source>
</evidence>
<name>A0A0U1PXN6_9BURK</name>